<organism evidence="1 2">
    <name type="scientific">Elliptochloris bilobata</name>
    <dbReference type="NCBI Taxonomy" id="381761"/>
    <lineage>
        <taxon>Eukaryota</taxon>
        <taxon>Viridiplantae</taxon>
        <taxon>Chlorophyta</taxon>
        <taxon>core chlorophytes</taxon>
        <taxon>Trebouxiophyceae</taxon>
        <taxon>Trebouxiophyceae incertae sedis</taxon>
        <taxon>Elliptochloris clade</taxon>
        <taxon>Elliptochloris</taxon>
    </lineage>
</organism>
<sequence length="120" mass="13911">MNKNLQHLNTRTNKPSKFKKIEPTVALDLAKHRPDKYLPLPSNKELELLNIDEMVMVGFCNREDVWITVEALDDNNGTVYGKIVGNVIKMQGLQRGQRVQFEKRHIVSIKYNDDDDDDDE</sequence>
<accession>A0AAW1RJ37</accession>
<gene>
    <name evidence="1" type="ORF">WJX81_006315</name>
</gene>
<proteinExistence type="predicted"/>
<name>A0AAW1RJ37_9CHLO</name>
<evidence type="ECO:0000313" key="2">
    <source>
        <dbReference type="Proteomes" id="UP001445335"/>
    </source>
</evidence>
<comment type="caution">
    <text evidence="1">The sequence shown here is derived from an EMBL/GenBank/DDBJ whole genome shotgun (WGS) entry which is preliminary data.</text>
</comment>
<dbReference type="Proteomes" id="UP001445335">
    <property type="component" value="Unassembled WGS sequence"/>
</dbReference>
<protein>
    <submittedName>
        <fullName evidence="1">Uncharacterized protein</fullName>
    </submittedName>
</protein>
<dbReference type="EMBL" id="JALJOU010000035">
    <property type="protein sequence ID" value="KAK9833563.1"/>
    <property type="molecule type" value="Genomic_DNA"/>
</dbReference>
<reference evidence="1 2" key="1">
    <citation type="journal article" date="2024" name="Nat. Commun.">
        <title>Phylogenomics reveals the evolutionary origins of lichenization in chlorophyte algae.</title>
        <authorList>
            <person name="Puginier C."/>
            <person name="Libourel C."/>
            <person name="Otte J."/>
            <person name="Skaloud P."/>
            <person name="Haon M."/>
            <person name="Grisel S."/>
            <person name="Petersen M."/>
            <person name="Berrin J.G."/>
            <person name="Delaux P.M."/>
            <person name="Dal Grande F."/>
            <person name="Keller J."/>
        </authorList>
    </citation>
    <scope>NUCLEOTIDE SEQUENCE [LARGE SCALE GENOMIC DNA]</scope>
    <source>
        <strain evidence="1 2">SAG 245.80</strain>
    </source>
</reference>
<dbReference type="AlphaFoldDB" id="A0AAW1RJ37"/>
<evidence type="ECO:0000313" key="1">
    <source>
        <dbReference type="EMBL" id="KAK9833563.1"/>
    </source>
</evidence>
<keyword evidence="2" id="KW-1185">Reference proteome</keyword>